<dbReference type="EMBL" id="ABEU02000018">
    <property type="protein sequence ID" value="PNR34731.1"/>
    <property type="molecule type" value="Genomic_DNA"/>
</dbReference>
<proteinExistence type="predicted"/>
<dbReference type="Proteomes" id="UP000006727">
    <property type="component" value="Chromosome 18"/>
</dbReference>
<reference evidence="1 3" key="1">
    <citation type="journal article" date="2008" name="Science">
        <title>The Physcomitrella genome reveals evolutionary insights into the conquest of land by plants.</title>
        <authorList>
            <person name="Rensing S."/>
            <person name="Lang D."/>
            <person name="Zimmer A."/>
            <person name="Terry A."/>
            <person name="Salamov A."/>
            <person name="Shapiro H."/>
            <person name="Nishiyama T."/>
            <person name="Perroud P.-F."/>
            <person name="Lindquist E."/>
            <person name="Kamisugi Y."/>
            <person name="Tanahashi T."/>
            <person name="Sakakibara K."/>
            <person name="Fujita T."/>
            <person name="Oishi K."/>
            <person name="Shin-I T."/>
            <person name="Kuroki Y."/>
            <person name="Toyoda A."/>
            <person name="Suzuki Y."/>
            <person name="Hashimoto A."/>
            <person name="Yamaguchi K."/>
            <person name="Sugano A."/>
            <person name="Kohara Y."/>
            <person name="Fujiyama A."/>
            <person name="Anterola A."/>
            <person name="Aoki S."/>
            <person name="Ashton N."/>
            <person name="Barbazuk W.B."/>
            <person name="Barker E."/>
            <person name="Bennetzen J."/>
            <person name="Bezanilla M."/>
            <person name="Blankenship R."/>
            <person name="Cho S.H."/>
            <person name="Dutcher S."/>
            <person name="Estelle M."/>
            <person name="Fawcett J.A."/>
            <person name="Gundlach H."/>
            <person name="Hanada K."/>
            <person name="Heyl A."/>
            <person name="Hicks K.A."/>
            <person name="Hugh J."/>
            <person name="Lohr M."/>
            <person name="Mayer K."/>
            <person name="Melkozernov A."/>
            <person name="Murata T."/>
            <person name="Nelson D."/>
            <person name="Pils B."/>
            <person name="Prigge M."/>
            <person name="Reiss B."/>
            <person name="Renner T."/>
            <person name="Rombauts S."/>
            <person name="Rushton P."/>
            <person name="Sanderfoot A."/>
            <person name="Schween G."/>
            <person name="Shiu S.-H."/>
            <person name="Stueber K."/>
            <person name="Theodoulou F.L."/>
            <person name="Tu H."/>
            <person name="Van de Peer Y."/>
            <person name="Verrier P.J."/>
            <person name="Waters E."/>
            <person name="Wood A."/>
            <person name="Yang L."/>
            <person name="Cove D."/>
            <person name="Cuming A."/>
            <person name="Hasebe M."/>
            <person name="Lucas S."/>
            <person name="Mishler D.B."/>
            <person name="Reski R."/>
            <person name="Grigoriev I."/>
            <person name="Quatrano R.S."/>
            <person name="Boore J.L."/>
        </authorList>
    </citation>
    <scope>NUCLEOTIDE SEQUENCE [LARGE SCALE GENOMIC DNA]</scope>
    <source>
        <strain evidence="2 3">cv. Gransden 2004</strain>
    </source>
</reference>
<organism evidence="1">
    <name type="scientific">Physcomitrium patens</name>
    <name type="common">Spreading-leaved earth moss</name>
    <name type="synonym">Physcomitrella patens</name>
    <dbReference type="NCBI Taxonomy" id="3218"/>
    <lineage>
        <taxon>Eukaryota</taxon>
        <taxon>Viridiplantae</taxon>
        <taxon>Streptophyta</taxon>
        <taxon>Embryophyta</taxon>
        <taxon>Bryophyta</taxon>
        <taxon>Bryophytina</taxon>
        <taxon>Bryopsida</taxon>
        <taxon>Funariidae</taxon>
        <taxon>Funariales</taxon>
        <taxon>Funariaceae</taxon>
        <taxon>Physcomitrium</taxon>
    </lineage>
</organism>
<dbReference type="AlphaFoldDB" id="A0A2K1IZN0"/>
<gene>
    <name evidence="1" type="ORF">PHYPA_022629</name>
</gene>
<name>A0A2K1IZN0_PHYPA</name>
<sequence>MISFQSLQSLGTNTEPIFLCQPTLIFLSLSNSSKVKPLLTLHEEHLRLSPSPGGHRKPEKDVKKMLMDPLVEKIQSG</sequence>
<dbReference type="InParanoid" id="A0A2K1IZN0"/>
<evidence type="ECO:0000313" key="2">
    <source>
        <dbReference type="EnsemblPlants" id="Pp3c18_1929V3.1"/>
    </source>
</evidence>
<evidence type="ECO:0000313" key="3">
    <source>
        <dbReference type="Proteomes" id="UP000006727"/>
    </source>
</evidence>
<reference evidence="1 3" key="2">
    <citation type="journal article" date="2018" name="Plant J.">
        <title>The Physcomitrella patens chromosome-scale assembly reveals moss genome structure and evolution.</title>
        <authorList>
            <person name="Lang D."/>
            <person name="Ullrich K.K."/>
            <person name="Murat F."/>
            <person name="Fuchs J."/>
            <person name="Jenkins J."/>
            <person name="Haas F.B."/>
            <person name="Piednoel M."/>
            <person name="Gundlach H."/>
            <person name="Van Bel M."/>
            <person name="Meyberg R."/>
            <person name="Vives C."/>
            <person name="Morata J."/>
            <person name="Symeonidi A."/>
            <person name="Hiss M."/>
            <person name="Muchero W."/>
            <person name="Kamisugi Y."/>
            <person name="Saleh O."/>
            <person name="Blanc G."/>
            <person name="Decker E.L."/>
            <person name="van Gessel N."/>
            <person name="Grimwood J."/>
            <person name="Hayes R.D."/>
            <person name="Graham S.W."/>
            <person name="Gunter L.E."/>
            <person name="McDaniel S.F."/>
            <person name="Hoernstein S.N.W."/>
            <person name="Larsson A."/>
            <person name="Li F.W."/>
            <person name="Perroud P.F."/>
            <person name="Phillips J."/>
            <person name="Ranjan P."/>
            <person name="Rokshar D.S."/>
            <person name="Rothfels C.J."/>
            <person name="Schneider L."/>
            <person name="Shu S."/>
            <person name="Stevenson D.W."/>
            <person name="Thummler F."/>
            <person name="Tillich M."/>
            <person name="Villarreal Aguilar J.C."/>
            <person name="Widiez T."/>
            <person name="Wong G.K."/>
            <person name="Wymore A."/>
            <person name="Zhang Y."/>
            <person name="Zimmer A.D."/>
            <person name="Quatrano R.S."/>
            <person name="Mayer K.F.X."/>
            <person name="Goodstein D."/>
            <person name="Casacuberta J.M."/>
            <person name="Vandepoele K."/>
            <person name="Reski R."/>
            <person name="Cuming A.C."/>
            <person name="Tuskan G.A."/>
            <person name="Maumus F."/>
            <person name="Salse J."/>
            <person name="Schmutz J."/>
            <person name="Rensing S.A."/>
        </authorList>
    </citation>
    <scope>NUCLEOTIDE SEQUENCE [LARGE SCALE GENOMIC DNA]</scope>
    <source>
        <strain evidence="2 3">cv. Gransden 2004</strain>
    </source>
</reference>
<dbReference type="EnsemblPlants" id="Pp3c18_1929V3.1">
    <property type="protein sequence ID" value="Pp3c18_1929V3.1"/>
    <property type="gene ID" value="Pp3c18_1929"/>
</dbReference>
<keyword evidence="3" id="KW-1185">Reference proteome</keyword>
<accession>A0A2K1IZN0</accession>
<dbReference type="Gramene" id="Pp3c18_1929V3.1">
    <property type="protein sequence ID" value="Pp3c18_1929V3.1"/>
    <property type="gene ID" value="Pp3c18_1929"/>
</dbReference>
<reference evidence="2" key="3">
    <citation type="submission" date="2020-12" db="UniProtKB">
        <authorList>
            <consortium name="EnsemblPlants"/>
        </authorList>
    </citation>
    <scope>IDENTIFICATION</scope>
</reference>
<protein>
    <submittedName>
        <fullName evidence="1 2">Uncharacterized protein</fullName>
    </submittedName>
</protein>
<evidence type="ECO:0000313" key="1">
    <source>
        <dbReference type="EMBL" id="PNR34731.1"/>
    </source>
</evidence>